<dbReference type="OrthoDB" id="9800626at2"/>
<keyword evidence="4 7" id="KW-1133">Transmembrane helix</keyword>
<keyword evidence="10" id="KW-1185">Reference proteome</keyword>
<evidence type="ECO:0000256" key="1">
    <source>
        <dbReference type="ARBA" id="ARBA00004162"/>
    </source>
</evidence>
<dbReference type="Pfam" id="PF12791">
    <property type="entry name" value="RsgI_N"/>
    <property type="match status" value="1"/>
</dbReference>
<feature type="compositionally biased region" description="Basic and acidic residues" evidence="6">
    <location>
        <begin position="347"/>
        <end position="386"/>
    </location>
</feature>
<evidence type="ECO:0000256" key="7">
    <source>
        <dbReference type="SAM" id="Phobius"/>
    </source>
</evidence>
<proteinExistence type="predicted"/>
<evidence type="ECO:0000256" key="4">
    <source>
        <dbReference type="ARBA" id="ARBA00022989"/>
    </source>
</evidence>
<evidence type="ECO:0000256" key="6">
    <source>
        <dbReference type="SAM" id="MobiDB-lite"/>
    </source>
</evidence>
<feature type="region of interest" description="Disordered" evidence="6">
    <location>
        <begin position="262"/>
        <end position="439"/>
    </location>
</feature>
<feature type="transmembrane region" description="Helical" evidence="7">
    <location>
        <begin position="58"/>
        <end position="77"/>
    </location>
</feature>
<comment type="subcellular location">
    <subcellularLocation>
        <location evidence="1">Cell membrane</location>
        <topology evidence="1">Single-pass membrane protein</topology>
    </subcellularLocation>
</comment>
<dbReference type="InterPro" id="IPR024449">
    <property type="entry name" value="Anti-sigma_RsgI_N"/>
</dbReference>
<gene>
    <name evidence="9" type="ORF">P378_18095</name>
</gene>
<name>A0A2C6LGG4_9FIRM</name>
<dbReference type="Proteomes" id="UP000222564">
    <property type="component" value="Unassembled WGS sequence"/>
</dbReference>
<organism evidence="9 10">
    <name type="scientific">Desulforamulus profundi</name>
    <dbReference type="NCBI Taxonomy" id="1383067"/>
    <lineage>
        <taxon>Bacteria</taxon>
        <taxon>Bacillati</taxon>
        <taxon>Bacillota</taxon>
        <taxon>Clostridia</taxon>
        <taxon>Eubacteriales</taxon>
        <taxon>Peptococcaceae</taxon>
        <taxon>Desulforamulus</taxon>
    </lineage>
</organism>
<feature type="domain" description="RsgI N-terminal anti-sigma" evidence="8">
    <location>
        <begin position="4"/>
        <end position="52"/>
    </location>
</feature>
<protein>
    <recommendedName>
        <fullName evidence="8">RsgI N-terminal anti-sigma domain-containing protein</fullName>
    </recommendedName>
</protein>
<feature type="compositionally biased region" description="Basic and acidic residues" evidence="6">
    <location>
        <begin position="404"/>
        <end position="426"/>
    </location>
</feature>
<evidence type="ECO:0000256" key="5">
    <source>
        <dbReference type="ARBA" id="ARBA00023136"/>
    </source>
</evidence>
<dbReference type="PROSITE" id="PS51849">
    <property type="entry name" value="RSGI_N"/>
    <property type="match status" value="1"/>
</dbReference>
<dbReference type="Pfam" id="PF23750">
    <property type="entry name" value="RsgI_M"/>
    <property type="match status" value="1"/>
</dbReference>
<keyword evidence="3 7" id="KW-0812">Transmembrane</keyword>
<evidence type="ECO:0000313" key="10">
    <source>
        <dbReference type="Proteomes" id="UP000222564"/>
    </source>
</evidence>
<feature type="compositionally biased region" description="Acidic residues" evidence="6">
    <location>
        <begin position="306"/>
        <end position="324"/>
    </location>
</feature>
<accession>A0A2C6LGG4</accession>
<evidence type="ECO:0000256" key="2">
    <source>
        <dbReference type="ARBA" id="ARBA00022475"/>
    </source>
</evidence>
<evidence type="ECO:0000256" key="3">
    <source>
        <dbReference type="ARBA" id="ARBA00022692"/>
    </source>
</evidence>
<feature type="compositionally biased region" description="Basic and acidic residues" evidence="6">
    <location>
        <begin position="292"/>
        <end position="305"/>
    </location>
</feature>
<dbReference type="AlphaFoldDB" id="A0A2C6LGG4"/>
<keyword evidence="5 7" id="KW-0472">Membrane</keyword>
<comment type="caution">
    <text evidence="9">The sequence shown here is derived from an EMBL/GenBank/DDBJ whole genome shotgun (WGS) entry which is preliminary data.</text>
</comment>
<sequence>MTKIKGLVVKTEGRHMWVATEDRQFRRYPLPATGAAVGQEVWVEQPVPAVPYFSSRGALVAGLVVMIFLGAFLWQLVPGGTPVAYLAVDINPSLEIAVDGAGRVLEVEPLNQDAKLLVKGLSPRKKDVYTFLDRIIQKAEYSGYLKPGRDNLVLVTIMPVRDGAPVPVNASGVKEAVLKSLADRNVKGKVGIQNASPEERIRAREAGLSVNHYLLINRAVEKGVLPGLTVKDKAGIQEILNRLSARGIQLEQLVVEFGVTAGLGSNQPPPKETLVNPGTVPPGSTQETTGNPEHRDARPAEFRPVDEDEEPGGDDDRLPEDEEEAGIKGEEKVDEADEGEGNEAGAEDTRIEDEKDDARDQSIDRDGGQPDDSSKQEPGEEAKEDAGSDNGGDEDDGAGVLKDSGNEDESKGDDQGDVREKEKFFDLDPQIFFRPRTNQ</sequence>
<dbReference type="InterPro" id="IPR055431">
    <property type="entry name" value="RsgI_M"/>
</dbReference>
<dbReference type="RefSeq" id="WP_099083962.1">
    <property type="nucleotide sequence ID" value="NZ_AWQQ01000116.1"/>
</dbReference>
<evidence type="ECO:0000313" key="9">
    <source>
        <dbReference type="EMBL" id="PHJ37150.1"/>
    </source>
</evidence>
<feature type="compositionally biased region" description="Polar residues" evidence="6">
    <location>
        <begin position="282"/>
        <end position="291"/>
    </location>
</feature>
<evidence type="ECO:0000259" key="8">
    <source>
        <dbReference type="PROSITE" id="PS51849"/>
    </source>
</evidence>
<dbReference type="GO" id="GO:0005886">
    <property type="term" value="C:plasma membrane"/>
    <property type="evidence" value="ECO:0007669"/>
    <property type="project" value="UniProtKB-SubCell"/>
</dbReference>
<keyword evidence="2" id="KW-1003">Cell membrane</keyword>
<feature type="compositionally biased region" description="Acidic residues" evidence="6">
    <location>
        <begin position="332"/>
        <end position="341"/>
    </location>
</feature>
<reference evidence="9 10" key="1">
    <citation type="submission" date="2013-09" db="EMBL/GenBank/DDBJ databases">
        <title>Biodegradation of hydrocarbons in the deep terrestrial subsurface : characterization of a microbial consortium composed of two Desulfotomaculum species originating from a deep geological formation.</title>
        <authorList>
            <person name="Aullo T."/>
            <person name="Berlendis S."/>
            <person name="Lascourreges J.-F."/>
            <person name="Dessort D."/>
            <person name="Saint-Laurent S."/>
            <person name="Schraauwers B."/>
            <person name="Mas J."/>
            <person name="Magot M."/>
            <person name="Ranchou-Peyruse A."/>
        </authorList>
    </citation>
    <scope>NUCLEOTIDE SEQUENCE [LARGE SCALE GENOMIC DNA]</scope>
    <source>
        <strain evidence="9 10">Bs107</strain>
    </source>
</reference>
<dbReference type="EMBL" id="AWQQ01000116">
    <property type="protein sequence ID" value="PHJ37150.1"/>
    <property type="molecule type" value="Genomic_DNA"/>
</dbReference>